<evidence type="ECO:0000313" key="1">
    <source>
        <dbReference type="EMBL" id="GIM88005.1"/>
    </source>
</evidence>
<accession>A0ABQ4JYK6</accession>
<gene>
    <name evidence="1" type="ORF">Sar04_47410</name>
</gene>
<name>A0ABQ4JYK6_SALAC</name>
<dbReference type="EMBL" id="BOQM01000054">
    <property type="protein sequence ID" value="GIM88005.1"/>
    <property type="molecule type" value="Genomic_DNA"/>
</dbReference>
<reference evidence="1 2" key="1">
    <citation type="submission" date="2021-03" db="EMBL/GenBank/DDBJ databases">
        <title>Whole genome shotgun sequence of Salinispora arenicola NBRC 105043.</title>
        <authorList>
            <person name="Komaki H."/>
            <person name="Tamura T."/>
        </authorList>
    </citation>
    <scope>NUCLEOTIDE SEQUENCE [LARGE SCALE GENOMIC DNA]</scope>
    <source>
        <strain evidence="1 2">NBRC 105043</strain>
    </source>
</reference>
<protein>
    <submittedName>
        <fullName evidence="1">Uncharacterized protein</fullName>
    </submittedName>
</protein>
<proteinExistence type="predicted"/>
<evidence type="ECO:0000313" key="2">
    <source>
        <dbReference type="Proteomes" id="UP000677457"/>
    </source>
</evidence>
<dbReference type="Proteomes" id="UP000677457">
    <property type="component" value="Unassembled WGS sequence"/>
</dbReference>
<comment type="caution">
    <text evidence="1">The sequence shown here is derived from an EMBL/GenBank/DDBJ whole genome shotgun (WGS) entry which is preliminary data.</text>
</comment>
<organism evidence="1 2">
    <name type="scientific">Salinispora arenicola</name>
    <dbReference type="NCBI Taxonomy" id="168697"/>
    <lineage>
        <taxon>Bacteria</taxon>
        <taxon>Bacillati</taxon>
        <taxon>Actinomycetota</taxon>
        <taxon>Actinomycetes</taxon>
        <taxon>Micromonosporales</taxon>
        <taxon>Micromonosporaceae</taxon>
        <taxon>Salinispora</taxon>
    </lineage>
</organism>
<sequence>MAPTGPVVFGNDLNACALAVRPYAARYLGGMGSREQNFDNQLCADMGYADAAAGVSTLIAGLLSGDIERGIATPPGLAEALDISGLGD</sequence>
<keyword evidence="2" id="KW-1185">Reference proteome</keyword>